<organism evidence="7">
    <name type="scientific">freshwater metagenome</name>
    <dbReference type="NCBI Taxonomy" id="449393"/>
    <lineage>
        <taxon>unclassified sequences</taxon>
        <taxon>metagenomes</taxon>
        <taxon>ecological metagenomes</taxon>
    </lineage>
</organism>
<dbReference type="AlphaFoldDB" id="A0A6J6Z5G7"/>
<dbReference type="CDD" id="cd06580">
    <property type="entry name" value="TM_PBP1_transp_TpRbsC_like"/>
    <property type="match status" value="1"/>
</dbReference>
<evidence type="ECO:0000313" key="8">
    <source>
        <dbReference type="EMBL" id="CAB4905958.1"/>
    </source>
</evidence>
<keyword evidence="2" id="KW-1003">Cell membrane</keyword>
<keyword evidence="5 6" id="KW-0472">Membrane</keyword>
<dbReference type="GO" id="GO:0005886">
    <property type="term" value="C:plasma membrane"/>
    <property type="evidence" value="ECO:0007669"/>
    <property type="project" value="UniProtKB-SubCell"/>
</dbReference>
<dbReference type="EMBL" id="CAFAAL010000175">
    <property type="protein sequence ID" value="CAB4815693.1"/>
    <property type="molecule type" value="Genomic_DNA"/>
</dbReference>
<accession>A0A6J6Z5G7</accession>
<keyword evidence="3 6" id="KW-0812">Transmembrane</keyword>
<feature type="transmembrane region" description="Helical" evidence="6">
    <location>
        <begin position="207"/>
        <end position="227"/>
    </location>
</feature>
<dbReference type="EMBL" id="CAFBMF010000083">
    <property type="protein sequence ID" value="CAB4905958.1"/>
    <property type="molecule type" value="Genomic_DNA"/>
</dbReference>
<dbReference type="GO" id="GO:0022857">
    <property type="term" value="F:transmembrane transporter activity"/>
    <property type="evidence" value="ECO:0007669"/>
    <property type="project" value="InterPro"/>
</dbReference>
<dbReference type="Pfam" id="PF02653">
    <property type="entry name" value="BPD_transp_2"/>
    <property type="match status" value="1"/>
</dbReference>
<gene>
    <name evidence="7" type="ORF">UFOPK3004_01530</name>
    <name evidence="8" type="ORF">UFOPK3494_01207</name>
</gene>
<proteinExistence type="predicted"/>
<feature type="transmembrane region" description="Helical" evidence="6">
    <location>
        <begin position="12"/>
        <end position="33"/>
    </location>
</feature>
<dbReference type="PANTHER" id="PTHR47089:SF1">
    <property type="entry name" value="GUANOSINE ABC TRANSPORTER PERMEASE PROTEIN NUPP"/>
    <property type="match status" value="1"/>
</dbReference>
<evidence type="ECO:0000256" key="3">
    <source>
        <dbReference type="ARBA" id="ARBA00022692"/>
    </source>
</evidence>
<protein>
    <submittedName>
        <fullName evidence="7">Unannotated protein</fullName>
    </submittedName>
</protein>
<evidence type="ECO:0000256" key="2">
    <source>
        <dbReference type="ARBA" id="ARBA00022475"/>
    </source>
</evidence>
<evidence type="ECO:0000256" key="6">
    <source>
        <dbReference type="SAM" id="Phobius"/>
    </source>
</evidence>
<dbReference type="PANTHER" id="PTHR47089">
    <property type="entry name" value="ABC TRANSPORTER, PERMEASE PROTEIN"/>
    <property type="match status" value="1"/>
</dbReference>
<feature type="transmembrane region" description="Helical" evidence="6">
    <location>
        <begin position="112"/>
        <end position="136"/>
    </location>
</feature>
<evidence type="ECO:0000256" key="5">
    <source>
        <dbReference type="ARBA" id="ARBA00023136"/>
    </source>
</evidence>
<evidence type="ECO:0000313" key="7">
    <source>
        <dbReference type="EMBL" id="CAB4815693.1"/>
    </source>
</evidence>
<name>A0A6J6Z5G7_9ZZZZ</name>
<reference evidence="7" key="1">
    <citation type="submission" date="2020-05" db="EMBL/GenBank/DDBJ databases">
        <authorList>
            <person name="Chiriac C."/>
            <person name="Salcher M."/>
            <person name="Ghai R."/>
            <person name="Kavagutti S V."/>
        </authorList>
    </citation>
    <scope>NUCLEOTIDE SEQUENCE</scope>
</reference>
<sequence length="364" mass="38121">MSTTPSAKRDRIELIGLYVVSILLAFVIAAILVNTSGGSWSKAVEAMINGAVKNPGRWGETLRRAAPLLIVAAGSAIAAKAGIINIGQEGQVLVGATGAAFIMTKIHPGSPLMLILGVLLGMLAGAAWAGISALLYYWRRVPVVLSTLLLVYLSSQITGYTMTRKFLLLEVVEGSPNRIQNSAKTAVNSRLGILHIFGNNVPLTVPIAIIFAVGVAYMLAHSVWGFRLKMLGLNPRTAQRAGVSHVKFGTMALLTSGAAAGLAGSLMLATGESNYRASSGFSASVGWDGLLVALVARNNPYASIPVALAFASLHTGSNFLAAAGVESVLVDVIRGLLVLALFIPPAVSELRKKRRVLALMTERA</sequence>
<evidence type="ECO:0000256" key="4">
    <source>
        <dbReference type="ARBA" id="ARBA00022989"/>
    </source>
</evidence>
<feature type="transmembrane region" description="Helical" evidence="6">
    <location>
        <begin position="248"/>
        <end position="269"/>
    </location>
</feature>
<keyword evidence="4 6" id="KW-1133">Transmembrane helix</keyword>
<comment type="subcellular location">
    <subcellularLocation>
        <location evidence="1">Cell membrane</location>
        <topology evidence="1">Multi-pass membrane protein</topology>
    </subcellularLocation>
</comment>
<feature type="transmembrane region" description="Helical" evidence="6">
    <location>
        <begin position="328"/>
        <end position="347"/>
    </location>
</feature>
<dbReference type="InterPro" id="IPR001851">
    <property type="entry name" value="ABC_transp_permease"/>
</dbReference>
<feature type="transmembrane region" description="Helical" evidence="6">
    <location>
        <begin position="143"/>
        <end position="162"/>
    </location>
</feature>
<evidence type="ECO:0000256" key="1">
    <source>
        <dbReference type="ARBA" id="ARBA00004651"/>
    </source>
</evidence>